<accession>A0ABS2ZXM1</accession>
<dbReference type="EMBL" id="JAFHLB010000004">
    <property type="protein sequence ID" value="MBN3577000.1"/>
    <property type="molecule type" value="Genomic_DNA"/>
</dbReference>
<dbReference type="Proteomes" id="UP000779070">
    <property type="component" value="Unassembled WGS sequence"/>
</dbReference>
<organism evidence="1 2">
    <name type="scientific">Vibrio neptunius</name>
    <dbReference type="NCBI Taxonomy" id="170651"/>
    <lineage>
        <taxon>Bacteria</taxon>
        <taxon>Pseudomonadati</taxon>
        <taxon>Pseudomonadota</taxon>
        <taxon>Gammaproteobacteria</taxon>
        <taxon>Vibrionales</taxon>
        <taxon>Vibrionaceae</taxon>
        <taxon>Vibrio</taxon>
    </lineage>
</organism>
<evidence type="ECO:0000313" key="1">
    <source>
        <dbReference type="EMBL" id="MBN3577000.1"/>
    </source>
</evidence>
<gene>
    <name evidence="1" type="ORF">JYA62_04870</name>
</gene>
<comment type="caution">
    <text evidence="1">The sequence shown here is derived from an EMBL/GenBank/DDBJ whole genome shotgun (WGS) entry which is preliminary data.</text>
</comment>
<dbReference type="RefSeq" id="WP_206369135.1">
    <property type="nucleotide sequence ID" value="NZ_CAWPTM010000178.1"/>
</dbReference>
<keyword evidence="2" id="KW-1185">Reference proteome</keyword>
<sequence length="317" mass="34954">MSNVYGRYVLDVDVLTPMGMNLDISLAVAKADLARFNQHPAENGIDKFTFAKADFIKADKKQERVVEMIDSLLSSMLAKLPKTLRPVPVVISVPESTDNNRLQAWVEASKHAKWLSKIDITHIGGPRFIHDSLTILNQQDAVLCIAVDSLFSELAPLIADDNVQGTQTPWGLIPSEGGGGVIFTKKNIVDTLKLKPVASLDYFVAEWNTSDRRGMMRLVRKAGAAFEHLGYIYSDLNNSRHHTEDYGFALGARAEKFTNPDQPVLINGLWGTLGQSSAMALLCSFTQMHPSSDPACLFMYGLDGDRGLLRISRCEDA</sequence>
<evidence type="ECO:0008006" key="3">
    <source>
        <dbReference type="Google" id="ProtNLM"/>
    </source>
</evidence>
<proteinExistence type="predicted"/>
<evidence type="ECO:0000313" key="2">
    <source>
        <dbReference type="Proteomes" id="UP000779070"/>
    </source>
</evidence>
<protein>
    <recommendedName>
        <fullName evidence="3">3-oxoacyl-ACP synthase</fullName>
    </recommendedName>
</protein>
<name>A0ABS2ZXM1_9VIBR</name>
<reference evidence="1 2" key="1">
    <citation type="submission" date="2021-02" db="EMBL/GenBank/DDBJ databases">
        <title>Draft Genome Sequences of 5 Vibrio neptunius Strains Isolated From of Bivalve Hatcheries.</title>
        <authorList>
            <person name="Galvis F."/>
            <person name="Barja J.L."/>
            <person name="Lemos M.L."/>
            <person name="Balado M."/>
        </authorList>
    </citation>
    <scope>NUCLEOTIDE SEQUENCE [LARGE SCALE GENOMIC DNA]</scope>
    <source>
        <strain evidence="1 2">PP-145.98</strain>
    </source>
</reference>